<gene>
    <name evidence="2" type="ORF">Bccel_5485</name>
</gene>
<sequence length="121" mass="13388" precursor="true">MKKFFIVLGTIMFGVSAFMIYLGYDKITNYTNLSSSIDSTGSISNSLRNNAYVGGDAYNYIINSNYATGFFVLAVLFVILGFGFIIIGYLQSIESLNESLKYLNKKQIDLVSNANSKVNNT</sequence>
<dbReference type="OrthoDB" id="2063080at2"/>
<feature type="transmembrane region" description="Helical" evidence="1">
    <location>
        <begin position="5"/>
        <end position="24"/>
    </location>
</feature>
<dbReference type="eggNOG" id="ENOG5033FFR">
    <property type="taxonomic scope" value="Bacteria"/>
</dbReference>
<dbReference type="RefSeq" id="WP_050753906.1">
    <property type="nucleotide sequence ID" value="NZ_JQKC01000038.1"/>
</dbReference>
<keyword evidence="3" id="KW-1185">Reference proteome</keyword>
<name>A0A0L6JWJ5_9FIRM</name>
<dbReference type="PATRIC" id="fig|398512.5.peg.5757"/>
<dbReference type="EMBL" id="LGTC01000001">
    <property type="protein sequence ID" value="KNY30208.1"/>
    <property type="molecule type" value="Genomic_DNA"/>
</dbReference>
<keyword evidence="1" id="KW-0472">Membrane</keyword>
<keyword evidence="1" id="KW-1133">Transmembrane helix</keyword>
<evidence type="ECO:0000313" key="3">
    <source>
        <dbReference type="Proteomes" id="UP000036923"/>
    </source>
</evidence>
<organism evidence="2 3">
    <name type="scientific">Pseudobacteroides cellulosolvens ATCC 35603 = DSM 2933</name>
    <dbReference type="NCBI Taxonomy" id="398512"/>
    <lineage>
        <taxon>Bacteria</taxon>
        <taxon>Bacillati</taxon>
        <taxon>Bacillota</taxon>
        <taxon>Clostridia</taxon>
        <taxon>Eubacteriales</taxon>
        <taxon>Oscillospiraceae</taxon>
        <taxon>Pseudobacteroides</taxon>
    </lineage>
</organism>
<evidence type="ECO:0000256" key="1">
    <source>
        <dbReference type="SAM" id="Phobius"/>
    </source>
</evidence>
<evidence type="ECO:0000313" key="2">
    <source>
        <dbReference type="EMBL" id="KNY30208.1"/>
    </source>
</evidence>
<dbReference type="AlphaFoldDB" id="A0A0L6JWJ5"/>
<feature type="transmembrane region" description="Helical" evidence="1">
    <location>
        <begin position="66"/>
        <end position="90"/>
    </location>
</feature>
<protein>
    <submittedName>
        <fullName evidence="2">Uncharacterized protein</fullName>
    </submittedName>
</protein>
<reference evidence="3" key="1">
    <citation type="submission" date="2015-07" db="EMBL/GenBank/DDBJ databases">
        <title>Near-Complete Genome Sequence of the Cellulolytic Bacterium Bacteroides (Pseudobacteroides) cellulosolvens ATCC 35603.</title>
        <authorList>
            <person name="Dassa B."/>
            <person name="Utturkar S.M."/>
            <person name="Klingeman D.M."/>
            <person name="Hurt R.A."/>
            <person name="Keller M."/>
            <person name="Xu J."/>
            <person name="Reddy Y.H.K."/>
            <person name="Borovok I."/>
            <person name="Grinberg I.R."/>
            <person name="Lamed R."/>
            <person name="Zhivin O."/>
            <person name="Bayer E.A."/>
            <person name="Brown S.D."/>
        </authorList>
    </citation>
    <scope>NUCLEOTIDE SEQUENCE [LARGE SCALE GENOMIC DNA]</scope>
    <source>
        <strain evidence="3">DSM 2933</strain>
    </source>
</reference>
<accession>A0A0L6JWJ5</accession>
<comment type="caution">
    <text evidence="2">The sequence shown here is derived from an EMBL/GenBank/DDBJ whole genome shotgun (WGS) entry which is preliminary data.</text>
</comment>
<proteinExistence type="predicted"/>
<keyword evidence="1" id="KW-0812">Transmembrane</keyword>
<dbReference type="Proteomes" id="UP000036923">
    <property type="component" value="Unassembled WGS sequence"/>
</dbReference>